<gene>
    <name evidence="2" type="ORF">NYZ99_10000</name>
</gene>
<evidence type="ECO:0000313" key="2">
    <source>
        <dbReference type="EMBL" id="UWX56481.1"/>
    </source>
</evidence>
<sequence>MAINESVRLDNEVIFRRLVLFLRGKLYSARSKGSLSTYTALLILPLRLYPYINQKYRNFLIDLLGINYREIAISTSIIIKRGEHIDFEKQLAFLETNYWGCIQLMKLMIDAKDYSNFTKIFDEINQITSSFSISEVDEERSDSMRKALFIHRSFYFILLSWIIYLYHRNKIDFTNLKEFDIQTNILNEFNFYRNIEFYEFFGQLRQKVFHQFLEIENWEIEQHKPGKAYFALSSRVWLNFGFIFFLLKNPSFSSIINFERPIEIESDIYSYLSDDVQDIFISIEKDLSDKWGKILYPSSSKTNIEENFKVSKDNIVGSLSELKKIGELNHYKFISEQPLSEKKIENFIGEVGEKWERSNLIPSILKTFDCVEYRENNKELDFFGHFRLYSKMKSMFTEEGHKMVYGVNDVGAISARNLEGLFFNKLNEAKHNLETENLKIKLDELINNFYPDRDQLLIFMNWKAIELLNAENEIQFLGNAEDKFITAKYRSISVVRNLSFFNDSLLIIDLKKAINFIIYQDKNWFHNELFVDVLELSEEVIEDEMTKFDTKWRNSEGYEVTKDQALLLIKSSVLIKVLVKFELEIKNKDFYHFLKF</sequence>
<reference evidence="2" key="1">
    <citation type="submission" date="2022-09" db="EMBL/GenBank/DDBJ databases">
        <title>Maribacter litopenaei sp. nov., isolated from the intestinal tract of the Pacific White Shrimp, Litopenaeus vannamei.</title>
        <authorList>
            <person name="Kim S.Y."/>
            <person name="Hwang C.Y."/>
        </authorList>
    </citation>
    <scope>NUCLEOTIDE SEQUENCE</scope>
    <source>
        <strain evidence="2">HL-LV01</strain>
    </source>
</reference>
<dbReference type="RefSeq" id="WP_260575116.1">
    <property type="nucleotide sequence ID" value="NZ_CP104205.1"/>
</dbReference>
<dbReference type="Proteomes" id="UP001059209">
    <property type="component" value="Chromosome"/>
</dbReference>
<keyword evidence="1" id="KW-0812">Transmembrane</keyword>
<protein>
    <submittedName>
        <fullName evidence="2">Uncharacterized protein</fullName>
    </submittedName>
</protein>
<evidence type="ECO:0000313" key="3">
    <source>
        <dbReference type="Proteomes" id="UP001059209"/>
    </source>
</evidence>
<dbReference type="EMBL" id="CP104205">
    <property type="protein sequence ID" value="UWX56481.1"/>
    <property type="molecule type" value="Genomic_DNA"/>
</dbReference>
<keyword evidence="3" id="KW-1185">Reference proteome</keyword>
<proteinExistence type="predicted"/>
<accession>A0ABY5YCB8</accession>
<feature type="transmembrane region" description="Helical" evidence="1">
    <location>
        <begin position="149"/>
        <end position="167"/>
    </location>
</feature>
<evidence type="ECO:0000256" key="1">
    <source>
        <dbReference type="SAM" id="Phobius"/>
    </source>
</evidence>
<name>A0ABY5YCB8_9FLAO</name>
<keyword evidence="1" id="KW-1133">Transmembrane helix</keyword>
<organism evidence="2 3">
    <name type="scientific">Maribacter litopenaei</name>
    <dbReference type="NCBI Taxonomy" id="2976127"/>
    <lineage>
        <taxon>Bacteria</taxon>
        <taxon>Pseudomonadati</taxon>
        <taxon>Bacteroidota</taxon>
        <taxon>Flavobacteriia</taxon>
        <taxon>Flavobacteriales</taxon>
        <taxon>Flavobacteriaceae</taxon>
        <taxon>Maribacter</taxon>
    </lineage>
</organism>
<keyword evidence="1" id="KW-0472">Membrane</keyword>